<dbReference type="GO" id="GO:1901982">
    <property type="term" value="F:maltose binding"/>
    <property type="evidence" value="ECO:0007669"/>
    <property type="project" value="TreeGrafter"/>
</dbReference>
<evidence type="ECO:0000256" key="3">
    <source>
        <dbReference type="ARBA" id="ARBA00022729"/>
    </source>
</evidence>
<dbReference type="InterPro" id="IPR006059">
    <property type="entry name" value="SBP"/>
</dbReference>
<evidence type="ECO:0000256" key="1">
    <source>
        <dbReference type="ARBA" id="ARBA00008520"/>
    </source>
</evidence>
<proteinExistence type="inferred from homology"/>
<dbReference type="GO" id="GO:0015768">
    <property type="term" value="P:maltose transport"/>
    <property type="evidence" value="ECO:0007669"/>
    <property type="project" value="TreeGrafter"/>
</dbReference>
<keyword evidence="3 4" id="KW-0732">Signal</keyword>
<dbReference type="GO" id="GO:0055052">
    <property type="term" value="C:ATP-binding cassette (ABC) transporter complex, substrate-binding subunit-containing"/>
    <property type="evidence" value="ECO:0007669"/>
    <property type="project" value="TreeGrafter"/>
</dbReference>
<evidence type="ECO:0000313" key="6">
    <source>
        <dbReference type="Proteomes" id="UP000823936"/>
    </source>
</evidence>
<dbReference type="Gene3D" id="3.40.190.10">
    <property type="entry name" value="Periplasmic binding protein-like II"/>
    <property type="match status" value="2"/>
</dbReference>
<evidence type="ECO:0000256" key="4">
    <source>
        <dbReference type="SAM" id="SignalP"/>
    </source>
</evidence>
<reference evidence="5" key="2">
    <citation type="submission" date="2021-04" db="EMBL/GenBank/DDBJ databases">
        <authorList>
            <person name="Gilroy R."/>
        </authorList>
    </citation>
    <scope>NUCLEOTIDE SEQUENCE</scope>
    <source>
        <strain evidence="5">Gambia11-129</strain>
    </source>
</reference>
<reference evidence="5" key="1">
    <citation type="journal article" date="2021" name="PeerJ">
        <title>Extensive microbial diversity within the chicken gut microbiome revealed by metagenomics and culture.</title>
        <authorList>
            <person name="Gilroy R."/>
            <person name="Ravi A."/>
            <person name="Getino M."/>
            <person name="Pursley I."/>
            <person name="Horton D.L."/>
            <person name="Alikhan N.F."/>
            <person name="Baker D."/>
            <person name="Gharbi K."/>
            <person name="Hall N."/>
            <person name="Watson M."/>
            <person name="Adriaenssens E.M."/>
            <person name="Foster-Nyarko E."/>
            <person name="Jarju S."/>
            <person name="Secka A."/>
            <person name="Antonio M."/>
            <person name="Oren A."/>
            <person name="Chaudhuri R.R."/>
            <person name="La Ragione R."/>
            <person name="Hildebrand F."/>
            <person name="Pallen M.J."/>
        </authorList>
    </citation>
    <scope>NUCLEOTIDE SEQUENCE</scope>
    <source>
        <strain evidence="5">Gambia11-129</strain>
    </source>
</reference>
<feature type="chain" id="PRO_5039370988" evidence="4">
    <location>
        <begin position="26"/>
        <end position="423"/>
    </location>
</feature>
<organism evidence="5 6">
    <name type="scientific">Candidatus Ornithospirochaeta avicola</name>
    <dbReference type="NCBI Taxonomy" id="2840896"/>
    <lineage>
        <taxon>Bacteria</taxon>
        <taxon>Pseudomonadati</taxon>
        <taxon>Spirochaetota</taxon>
        <taxon>Spirochaetia</taxon>
        <taxon>Spirochaetales</taxon>
        <taxon>Spirochaetaceae</taxon>
        <taxon>Spirochaetaceae incertae sedis</taxon>
        <taxon>Candidatus Ornithospirochaeta</taxon>
    </lineage>
</organism>
<comment type="caution">
    <text evidence="5">The sequence shown here is derived from an EMBL/GenBank/DDBJ whole genome shotgun (WGS) entry which is preliminary data.</text>
</comment>
<dbReference type="EMBL" id="DXHU01000022">
    <property type="protein sequence ID" value="HIV99281.1"/>
    <property type="molecule type" value="Genomic_DNA"/>
</dbReference>
<comment type="similarity">
    <text evidence="1">Belongs to the bacterial solute-binding protein 1 family.</text>
</comment>
<dbReference type="SUPFAM" id="SSF53850">
    <property type="entry name" value="Periplasmic binding protein-like II"/>
    <property type="match status" value="1"/>
</dbReference>
<sequence length="423" mass="46552">MKRSVLLFMSSLLFISSLFPSGAKEDENTIEIWHSNTGAKAEAFENIVDNFNSTHENLKIKAVYQGSASDVLTKVKSAESAGGKTLPDIAILDATSALDMSRSRFLVTPEELEIDTSVLLDKALSEYSYKDVHIGLPFSASALLMYSNATLFEEASLAIPSTLDEMTAAGKVMKEKTGAYILSCVPSTYEMITFLSSQNGGCYITDNRNGHDGIPENVLFDDNGTFTFFLEKWIALSETGALNSITSGAEDEFLTGKTASVFLSSSNLENMINKINGRFDLSVSPAPLVNENATGGENIGGGYLAFFSQNYGVKEVAEYLISEDVQLYFAMNTGYVPVNKKVYDNPQWKSFLEENPLFSVAPEIISESSDKVMGLWIPSAYQIYHSFQKTIKDAVDKKINVKEAEDIMAKEIESALNEYRRIN</sequence>
<evidence type="ECO:0000313" key="5">
    <source>
        <dbReference type="EMBL" id="HIV99281.1"/>
    </source>
</evidence>
<gene>
    <name evidence="5" type="ORF">IAB12_05860</name>
</gene>
<accession>A0A9D1PVB0</accession>
<name>A0A9D1PVB0_9SPIO</name>
<keyword evidence="2" id="KW-0813">Transport</keyword>
<feature type="signal peptide" evidence="4">
    <location>
        <begin position="1"/>
        <end position="25"/>
    </location>
</feature>
<dbReference type="GO" id="GO:0042956">
    <property type="term" value="P:maltodextrin transmembrane transport"/>
    <property type="evidence" value="ECO:0007669"/>
    <property type="project" value="TreeGrafter"/>
</dbReference>
<dbReference type="Pfam" id="PF13416">
    <property type="entry name" value="SBP_bac_8"/>
    <property type="match status" value="1"/>
</dbReference>
<evidence type="ECO:0000256" key="2">
    <source>
        <dbReference type="ARBA" id="ARBA00022448"/>
    </source>
</evidence>
<dbReference type="PANTHER" id="PTHR30061">
    <property type="entry name" value="MALTOSE-BINDING PERIPLASMIC PROTEIN"/>
    <property type="match status" value="1"/>
</dbReference>
<protein>
    <submittedName>
        <fullName evidence="5">Extracellular solute-binding protein</fullName>
    </submittedName>
</protein>
<dbReference type="Proteomes" id="UP000823936">
    <property type="component" value="Unassembled WGS sequence"/>
</dbReference>
<dbReference type="PANTHER" id="PTHR30061:SF50">
    <property type="entry name" value="MALTOSE_MALTODEXTRIN-BINDING PERIPLASMIC PROTEIN"/>
    <property type="match status" value="1"/>
</dbReference>
<dbReference type="AlphaFoldDB" id="A0A9D1PVB0"/>